<reference evidence="11" key="1">
    <citation type="journal article" date="2013" name="Genome Biol.">
        <title>Draft genome of the mountain pine beetle, Dendroctonus ponderosae Hopkins, a major forest pest.</title>
        <authorList>
            <person name="Keeling C.I."/>
            <person name="Yuen M.M."/>
            <person name="Liao N.Y."/>
            <person name="Docking T.R."/>
            <person name="Chan S.K."/>
            <person name="Taylor G.A."/>
            <person name="Palmquist D.L."/>
            <person name="Jackman S.D."/>
            <person name="Nguyen A."/>
            <person name="Li M."/>
            <person name="Henderson H."/>
            <person name="Janes J.K."/>
            <person name="Zhao Y."/>
            <person name="Pandoh P."/>
            <person name="Moore R."/>
            <person name="Sperling F.A."/>
            <person name="Huber D.P."/>
            <person name="Birol I."/>
            <person name="Jones S.J."/>
            <person name="Bohlmann J."/>
        </authorList>
    </citation>
    <scope>NUCLEOTIDE SEQUENCE</scope>
</reference>
<feature type="domain" description="P5B-type ATPase N-terminal" evidence="9">
    <location>
        <begin position="39"/>
        <end position="154"/>
    </location>
</feature>
<keyword evidence="7 8" id="KW-1278">Translocase</keyword>
<evidence type="ECO:0000256" key="6">
    <source>
        <dbReference type="ARBA" id="ARBA00022842"/>
    </source>
</evidence>
<dbReference type="InterPro" id="IPR023298">
    <property type="entry name" value="ATPase_P-typ_TM_dom_sf"/>
</dbReference>
<evidence type="ECO:0000256" key="3">
    <source>
        <dbReference type="ARBA" id="ARBA00022723"/>
    </source>
</evidence>
<comment type="catalytic activity">
    <reaction evidence="8">
        <text>ATP + H2O = ADP + phosphate + H(+)</text>
        <dbReference type="Rhea" id="RHEA:13065"/>
        <dbReference type="ChEBI" id="CHEBI:15377"/>
        <dbReference type="ChEBI" id="CHEBI:15378"/>
        <dbReference type="ChEBI" id="CHEBI:30616"/>
        <dbReference type="ChEBI" id="CHEBI:43474"/>
        <dbReference type="ChEBI" id="CHEBI:456216"/>
    </reaction>
</comment>
<reference evidence="10" key="2">
    <citation type="submission" date="2024-08" db="UniProtKB">
        <authorList>
            <consortium name="EnsemblMetazoa"/>
        </authorList>
    </citation>
    <scope>IDENTIFICATION</scope>
</reference>
<evidence type="ECO:0000256" key="4">
    <source>
        <dbReference type="ARBA" id="ARBA00022741"/>
    </source>
</evidence>
<evidence type="ECO:0000256" key="5">
    <source>
        <dbReference type="ARBA" id="ARBA00022840"/>
    </source>
</evidence>
<dbReference type="GO" id="GO:0015203">
    <property type="term" value="F:polyamine transmembrane transporter activity"/>
    <property type="evidence" value="ECO:0007669"/>
    <property type="project" value="TreeGrafter"/>
</dbReference>
<dbReference type="InterPro" id="IPR006544">
    <property type="entry name" value="P-type_TPase_V"/>
</dbReference>
<evidence type="ECO:0000256" key="1">
    <source>
        <dbReference type="ARBA" id="ARBA00004141"/>
    </source>
</evidence>
<keyword evidence="8" id="KW-0812">Transmembrane</keyword>
<sequence>MVSHLPAQQGDNLTKAVKVEQEICTNADPDGVQLLNFGEDDQMEIQGFTFSELRARLCLIFHVATLGILRLIFHWYPIVHLKSTHRRCSLSVAQKALITDDYNGKTRTHFVKRILTLTNRDQGKLLKFRLADGRTQERQQVRLVKCKKLSYVWDTDTRRFIKLSGLENGITRATLHSFKGQTVEEQQRKRRVYGNNEIRTPEQTVLQLLVLEALTPFYMFQLFSLLVWVAEQYYYYAVAIVIMSVVGIATSIIQTRRVSFLRGVARCSRCSGSDGALQNSATELGFASLIEWSALYSVA</sequence>
<organism evidence="10 11">
    <name type="scientific">Dendroctonus ponderosae</name>
    <name type="common">Mountain pine beetle</name>
    <dbReference type="NCBI Taxonomy" id="77166"/>
    <lineage>
        <taxon>Eukaryota</taxon>
        <taxon>Metazoa</taxon>
        <taxon>Ecdysozoa</taxon>
        <taxon>Arthropoda</taxon>
        <taxon>Hexapoda</taxon>
        <taxon>Insecta</taxon>
        <taxon>Pterygota</taxon>
        <taxon>Neoptera</taxon>
        <taxon>Endopterygota</taxon>
        <taxon>Coleoptera</taxon>
        <taxon>Polyphaga</taxon>
        <taxon>Cucujiformia</taxon>
        <taxon>Curculionidae</taxon>
        <taxon>Scolytinae</taxon>
        <taxon>Dendroctonus</taxon>
    </lineage>
</organism>
<evidence type="ECO:0000313" key="10">
    <source>
        <dbReference type="EnsemblMetazoa" id="XP_019768769.1"/>
    </source>
</evidence>
<keyword evidence="8" id="KW-1133">Transmembrane helix</keyword>
<evidence type="ECO:0000259" key="9">
    <source>
        <dbReference type="Pfam" id="PF12409"/>
    </source>
</evidence>
<dbReference type="AlphaFoldDB" id="A0AAR5Q699"/>
<dbReference type="GO" id="GO:0005524">
    <property type="term" value="F:ATP binding"/>
    <property type="evidence" value="ECO:0007669"/>
    <property type="project" value="UniProtKB-UniRule"/>
</dbReference>
<dbReference type="InterPro" id="IPR047819">
    <property type="entry name" value="P5A-ATPase_N"/>
</dbReference>
<evidence type="ECO:0000256" key="8">
    <source>
        <dbReference type="RuleBase" id="RU362082"/>
    </source>
</evidence>
<evidence type="ECO:0000256" key="7">
    <source>
        <dbReference type="ARBA" id="ARBA00022967"/>
    </source>
</evidence>
<keyword evidence="6 8" id="KW-0460">Magnesium</keyword>
<dbReference type="GO" id="GO:0006874">
    <property type="term" value="P:intracellular calcium ion homeostasis"/>
    <property type="evidence" value="ECO:0007669"/>
    <property type="project" value="TreeGrafter"/>
</dbReference>
<dbReference type="SUPFAM" id="SSF81665">
    <property type="entry name" value="Calcium ATPase, transmembrane domain M"/>
    <property type="match status" value="1"/>
</dbReference>
<dbReference type="EnsemblMetazoa" id="XM_019913210.1">
    <property type="protein sequence ID" value="XP_019768769.1"/>
    <property type="gene ID" value="LOC109543475"/>
</dbReference>
<dbReference type="GO" id="GO:0140358">
    <property type="term" value="F:P-type transmembrane transporter activity"/>
    <property type="evidence" value="ECO:0007669"/>
    <property type="project" value="InterPro"/>
</dbReference>
<comment type="caution">
    <text evidence="8">Lacks conserved residue(s) required for the propagation of feature annotation.</text>
</comment>
<dbReference type="GO" id="GO:0016020">
    <property type="term" value="C:membrane"/>
    <property type="evidence" value="ECO:0007669"/>
    <property type="project" value="UniProtKB-SubCell"/>
</dbReference>
<feature type="transmembrane region" description="Helical" evidence="8">
    <location>
        <begin position="53"/>
        <end position="73"/>
    </location>
</feature>
<feature type="transmembrane region" description="Helical" evidence="8">
    <location>
        <begin position="233"/>
        <end position="253"/>
    </location>
</feature>
<keyword evidence="3 8" id="KW-0479">Metal-binding</keyword>
<comment type="subcellular location">
    <subcellularLocation>
        <location evidence="1 8">Membrane</location>
        <topology evidence="1 8">Multi-pass membrane protein</topology>
    </subcellularLocation>
</comment>
<dbReference type="Pfam" id="PF12409">
    <property type="entry name" value="P5-ATPase"/>
    <property type="match status" value="1"/>
</dbReference>
<dbReference type="Proteomes" id="UP000019118">
    <property type="component" value="Unassembled WGS sequence"/>
</dbReference>
<evidence type="ECO:0000313" key="11">
    <source>
        <dbReference type="Proteomes" id="UP000019118"/>
    </source>
</evidence>
<protein>
    <recommendedName>
        <fullName evidence="8">Cation-transporting ATPase</fullName>
        <ecNumber evidence="8">7.2.2.-</ecNumber>
    </recommendedName>
</protein>
<name>A0AAR5Q699_DENPD</name>
<keyword evidence="11" id="KW-1185">Reference proteome</keyword>
<comment type="similarity">
    <text evidence="8">Belongs to the cation transport ATPase (P-type) (TC 3.A.3) family. Type V subfamily.</text>
</comment>
<keyword evidence="2" id="KW-0597">Phosphoprotein</keyword>
<dbReference type="GO" id="GO:0046872">
    <property type="term" value="F:metal ion binding"/>
    <property type="evidence" value="ECO:0007669"/>
    <property type="project" value="UniProtKB-UniRule"/>
</dbReference>
<dbReference type="PANTHER" id="PTHR45630">
    <property type="entry name" value="CATION-TRANSPORTING ATPASE-RELATED"/>
    <property type="match status" value="1"/>
</dbReference>
<keyword evidence="4 8" id="KW-0547">Nucleotide-binding</keyword>
<dbReference type="PANTHER" id="PTHR45630:SF8">
    <property type="entry name" value="CATION-TRANSPORTING ATPASE"/>
    <property type="match status" value="1"/>
</dbReference>
<evidence type="ECO:0000256" key="2">
    <source>
        <dbReference type="ARBA" id="ARBA00022553"/>
    </source>
</evidence>
<dbReference type="EC" id="7.2.2.-" evidence="8"/>
<proteinExistence type="inferred from homology"/>
<dbReference type="GO" id="GO:0019829">
    <property type="term" value="F:ATPase-coupled monoatomic cation transmembrane transporter activity"/>
    <property type="evidence" value="ECO:0007669"/>
    <property type="project" value="UniProtKB-UniRule"/>
</dbReference>
<accession>A0AAR5Q699</accession>
<keyword evidence="5 8" id="KW-0067">ATP-binding</keyword>
<feature type="transmembrane region" description="Helical" evidence="8">
    <location>
        <begin position="205"/>
        <end position="227"/>
    </location>
</feature>
<keyword evidence="8" id="KW-0472">Membrane</keyword>